<dbReference type="AlphaFoldDB" id="A0A6L9VZJ6"/>
<evidence type="ECO:0000313" key="2">
    <source>
        <dbReference type="Proteomes" id="UP000479241"/>
    </source>
</evidence>
<dbReference type="InterPro" id="IPR036291">
    <property type="entry name" value="NAD(P)-bd_dom_sf"/>
</dbReference>
<dbReference type="EMBL" id="JAAGWG010000007">
    <property type="protein sequence ID" value="NEK85226.1"/>
    <property type="molecule type" value="Genomic_DNA"/>
</dbReference>
<evidence type="ECO:0000313" key="1">
    <source>
        <dbReference type="EMBL" id="NEK85226.1"/>
    </source>
</evidence>
<dbReference type="Gene3D" id="3.40.50.720">
    <property type="entry name" value="NAD(P)-binding Rossmann-like Domain"/>
    <property type="match status" value="1"/>
</dbReference>
<reference evidence="1 2" key="1">
    <citation type="submission" date="2019-12" db="EMBL/GenBank/DDBJ databases">
        <title>the WGS of Blastococcus saxobsidens 67B17.</title>
        <authorList>
            <person name="Jiang Z."/>
        </authorList>
    </citation>
    <scope>NUCLEOTIDE SEQUENCE [LARGE SCALE GENOMIC DNA]</scope>
    <source>
        <strain evidence="1 2">67B17</strain>
    </source>
</reference>
<dbReference type="Pfam" id="PF00106">
    <property type="entry name" value="adh_short"/>
    <property type="match status" value="1"/>
</dbReference>
<proteinExistence type="predicted"/>
<dbReference type="PANTHER" id="PTHR43975:SF2">
    <property type="entry name" value="EG:BACR7A4.14 PROTEIN-RELATED"/>
    <property type="match status" value="1"/>
</dbReference>
<dbReference type="InterPro" id="IPR002347">
    <property type="entry name" value="SDR_fam"/>
</dbReference>
<name>A0A6L9VZJ6_9ACTN</name>
<dbReference type="CDD" id="cd05233">
    <property type="entry name" value="SDR_c"/>
    <property type="match status" value="1"/>
</dbReference>
<sequence>MPDIKTALVTGATRGIGRGIAVRLAERGYGLTIAARREADLERVAEVLQAAGADEVRIAPGDMASEDDIARMVDAHEQSYGSMTALVLAAGVGSAGPIADYPLSRYDKQFAVNTRAAFFAISRALPQLRAAAAAEPVHGSRIVALASIGGIYAEPGLAAYGAAKAALLSICRSVNVEESAGGVSATAIAPAYVDTDMSAWVQGEIPPETMISVADVVEMAEALLRMSARAVVPEIVVSRAGPDSYRA</sequence>
<dbReference type="RefSeq" id="WP_163203028.1">
    <property type="nucleotide sequence ID" value="NZ_JAAGWG010000007.1"/>
</dbReference>
<dbReference type="PANTHER" id="PTHR43975">
    <property type="entry name" value="ZGC:101858"/>
    <property type="match status" value="1"/>
</dbReference>
<organism evidence="1 2">
    <name type="scientific">Blastococcus saxobsidens</name>
    <dbReference type="NCBI Taxonomy" id="138336"/>
    <lineage>
        <taxon>Bacteria</taxon>
        <taxon>Bacillati</taxon>
        <taxon>Actinomycetota</taxon>
        <taxon>Actinomycetes</taxon>
        <taxon>Geodermatophilales</taxon>
        <taxon>Geodermatophilaceae</taxon>
        <taxon>Blastococcus</taxon>
    </lineage>
</organism>
<dbReference type="PRINTS" id="PR00081">
    <property type="entry name" value="GDHRDH"/>
</dbReference>
<dbReference type="SUPFAM" id="SSF51735">
    <property type="entry name" value="NAD(P)-binding Rossmann-fold domains"/>
    <property type="match status" value="1"/>
</dbReference>
<protein>
    <submittedName>
        <fullName evidence="1">SDR family oxidoreductase</fullName>
    </submittedName>
</protein>
<accession>A0A6L9VZJ6</accession>
<gene>
    <name evidence="1" type="ORF">GCU60_05535</name>
</gene>
<comment type="caution">
    <text evidence="1">The sequence shown here is derived from an EMBL/GenBank/DDBJ whole genome shotgun (WGS) entry which is preliminary data.</text>
</comment>
<dbReference type="Proteomes" id="UP000479241">
    <property type="component" value="Unassembled WGS sequence"/>
</dbReference>